<name>A0A179BYT9_RHILE</name>
<comment type="caution">
    <text evidence="2">The sequence shown here is derived from an EMBL/GenBank/DDBJ whole genome shotgun (WGS) entry which is preliminary data.</text>
</comment>
<accession>A0A179BYT9</accession>
<dbReference type="Pfam" id="PF13884">
    <property type="entry name" value="Peptidase_S74"/>
    <property type="match status" value="1"/>
</dbReference>
<dbReference type="AlphaFoldDB" id="A0A179BYT9"/>
<proteinExistence type="predicted"/>
<dbReference type="eggNOG" id="ENOG50332AB">
    <property type="taxonomic scope" value="Bacteria"/>
</dbReference>
<protein>
    <recommendedName>
        <fullName evidence="1">Peptidase S74 domain-containing protein</fullName>
    </recommendedName>
</protein>
<feature type="domain" description="Peptidase S74" evidence="1">
    <location>
        <begin position="270"/>
        <end position="318"/>
    </location>
</feature>
<organism evidence="2">
    <name type="scientific">Rhizobium leguminosarum</name>
    <dbReference type="NCBI Taxonomy" id="384"/>
    <lineage>
        <taxon>Bacteria</taxon>
        <taxon>Pseudomonadati</taxon>
        <taxon>Pseudomonadota</taxon>
        <taxon>Alphaproteobacteria</taxon>
        <taxon>Hyphomicrobiales</taxon>
        <taxon>Rhizobiaceae</taxon>
        <taxon>Rhizobium/Agrobacterium group</taxon>
        <taxon>Rhizobium</taxon>
    </lineage>
</organism>
<dbReference type="EMBL" id="LWBS01000022">
    <property type="protein sequence ID" value="OAP96867.1"/>
    <property type="molecule type" value="Genomic_DNA"/>
</dbReference>
<dbReference type="InterPro" id="IPR030392">
    <property type="entry name" value="S74_ICA"/>
</dbReference>
<evidence type="ECO:0000313" key="2">
    <source>
        <dbReference type="EMBL" id="OAP96867.1"/>
    </source>
</evidence>
<reference evidence="2" key="1">
    <citation type="submission" date="2016-04" db="EMBL/GenBank/DDBJ databases">
        <title>Fast-growing isolate from the root nodules of Vavilovia formosa.</title>
        <authorList>
            <person name="Kimeklis A."/>
            <person name="Safronova V."/>
            <person name="Belimov A."/>
            <person name="Andronov E."/>
        </authorList>
    </citation>
    <scope>NUCLEOTIDE SEQUENCE [LARGE SCALE GENOMIC DNA]</scope>
    <source>
        <strain evidence="2">Vaf-46</strain>
    </source>
</reference>
<gene>
    <name evidence="2" type="ORF">A4U53_11820</name>
</gene>
<sequence>MVSTPKAPKAPDPTQTAAAQTATNVDTAIANAGLSHTNQYTPDGSLEYKVTGNSTMTDQNGKTYHLPTYSAYQTYSPENQAIYDQTQQTQLGLAKLANEQTGKISGILGTNVDLSAGNVDKYANDHWQGGFNNQWDRDQASLDQSLADKGISMGSAAYDNALRDFSTRKQAASDQYLGDMYSNAQNSILTERNQPLNEISALMSGSQVNQPSYVNSPTTQLPTVDQAGLINENYSQKMGAYNQQVAANNAAMGGLFGLGSSLLGGWAMKSDRRLKDEIKRVGTLDNGLPVYSFRYKEGGPVQIGLMSDDVREAHPEAVFEATDGFDRVDYEKAVL</sequence>
<evidence type="ECO:0000259" key="1">
    <source>
        <dbReference type="Pfam" id="PF13884"/>
    </source>
</evidence>